<keyword evidence="8 9" id="KW-0289">Folate biosynthesis</keyword>
<evidence type="ECO:0000256" key="2">
    <source>
        <dbReference type="ARBA" id="ARBA00001946"/>
    </source>
</evidence>
<name>A0A1Y2K3M2_9PROT</name>
<keyword evidence="12" id="KW-1185">Reference proteome</keyword>
<proteinExistence type="inferred from homology"/>
<evidence type="ECO:0000256" key="3">
    <source>
        <dbReference type="ARBA" id="ARBA00004763"/>
    </source>
</evidence>
<dbReference type="GO" id="GO:0046656">
    <property type="term" value="P:folic acid biosynthetic process"/>
    <property type="evidence" value="ECO:0007669"/>
    <property type="project" value="UniProtKB-KW"/>
</dbReference>
<keyword evidence="7 9" id="KW-0460">Magnesium</keyword>
<comment type="cofactor">
    <cofactor evidence="2 9">
        <name>Mg(2+)</name>
        <dbReference type="ChEBI" id="CHEBI:18420"/>
    </cofactor>
</comment>
<comment type="catalytic activity">
    <reaction evidence="1">
        <text>(7,8-dihydropterin-6-yl)methyl diphosphate + 4-aminobenzoate = 7,8-dihydropteroate + diphosphate</text>
        <dbReference type="Rhea" id="RHEA:19949"/>
        <dbReference type="ChEBI" id="CHEBI:17836"/>
        <dbReference type="ChEBI" id="CHEBI:17839"/>
        <dbReference type="ChEBI" id="CHEBI:33019"/>
        <dbReference type="ChEBI" id="CHEBI:72950"/>
        <dbReference type="EC" id="2.5.1.15"/>
    </reaction>
</comment>
<evidence type="ECO:0000256" key="6">
    <source>
        <dbReference type="ARBA" id="ARBA00022723"/>
    </source>
</evidence>
<evidence type="ECO:0000256" key="1">
    <source>
        <dbReference type="ARBA" id="ARBA00000012"/>
    </source>
</evidence>
<dbReference type="SUPFAM" id="SSF51717">
    <property type="entry name" value="Dihydropteroate synthetase-like"/>
    <property type="match status" value="1"/>
</dbReference>
<comment type="similarity">
    <text evidence="9">Belongs to the DHPS family.</text>
</comment>
<evidence type="ECO:0000313" key="12">
    <source>
        <dbReference type="Proteomes" id="UP000194003"/>
    </source>
</evidence>
<dbReference type="Proteomes" id="UP000194003">
    <property type="component" value="Unassembled WGS sequence"/>
</dbReference>
<comment type="function">
    <text evidence="9">Catalyzes the condensation of para-aminobenzoate (pABA) with 6-hydroxymethyl-7,8-dihydropterin diphosphate (DHPt-PP) to form 7,8-dihydropteroate (H2Pte), the immediate precursor of folate derivatives.</text>
</comment>
<protein>
    <recommendedName>
        <fullName evidence="4 9">Dihydropteroate synthase</fullName>
        <shortName evidence="9">DHPS</shortName>
        <ecNumber evidence="4 9">2.5.1.15</ecNumber>
    </recommendedName>
    <alternativeName>
        <fullName evidence="9">Dihydropteroate pyrophosphorylase</fullName>
    </alternativeName>
</protein>
<dbReference type="InterPro" id="IPR006390">
    <property type="entry name" value="DHP_synth_dom"/>
</dbReference>
<dbReference type="CDD" id="cd00739">
    <property type="entry name" value="DHPS"/>
    <property type="match status" value="1"/>
</dbReference>
<accession>A0A1Y2K3M2</accession>
<reference evidence="11 12" key="1">
    <citation type="journal article" date="2016" name="BMC Genomics">
        <title>Combined genomic and structural analyses of a cultured magnetotactic bacterium reveals its niche adaptation to a dynamic environment.</title>
        <authorList>
            <person name="Araujo A.C."/>
            <person name="Morillo V."/>
            <person name="Cypriano J."/>
            <person name="Teixeira L.C."/>
            <person name="Leao P."/>
            <person name="Lyra S."/>
            <person name="Almeida L.G."/>
            <person name="Bazylinski D.A."/>
            <person name="Vasconcellos A.T."/>
            <person name="Abreu F."/>
            <person name="Lins U."/>
        </authorList>
    </citation>
    <scope>NUCLEOTIDE SEQUENCE [LARGE SCALE GENOMIC DNA]</scope>
    <source>
        <strain evidence="11 12">IT-1</strain>
    </source>
</reference>
<dbReference type="InterPro" id="IPR000489">
    <property type="entry name" value="Pterin-binding_dom"/>
</dbReference>
<dbReference type="AlphaFoldDB" id="A0A1Y2K3M2"/>
<dbReference type="Pfam" id="PF00809">
    <property type="entry name" value="Pterin_bind"/>
    <property type="match status" value="1"/>
</dbReference>
<dbReference type="NCBIfam" id="TIGR01496">
    <property type="entry name" value="DHPS"/>
    <property type="match status" value="1"/>
</dbReference>
<sequence>MIEHHGASQRHAVGAADSDALRKWAKSLTDTVAAEAIKPLLWALHHHETPLTPISIGAAQWNWRRPYIMGVVNVTPDSFSDGGQWIDPKQAVEHALELADAGADILDIGGESTRPGAQAVSTEEELARVIPVIEALRGRTDLPLSIDTSKALVMARAVHAGASVINDVTALQGDPDAVAEAASNQAPVCIMHMQGSPQDMQDSPRYAHVTAQVYAYLAERIAHLRAHGVDPRRIWVDPGIGFGKTTAHNAQLLRELPVLRGLGCPVLLGLSRKRVVGDLSGVTDANQRDAASHALGALGAIHGAQIIRVHDVFGARQAVGALHNLTVIA</sequence>
<dbReference type="PANTHER" id="PTHR20941:SF1">
    <property type="entry name" value="FOLIC ACID SYNTHESIS PROTEIN FOL1"/>
    <property type="match status" value="1"/>
</dbReference>
<dbReference type="PANTHER" id="PTHR20941">
    <property type="entry name" value="FOLATE SYNTHESIS PROTEINS"/>
    <property type="match status" value="1"/>
</dbReference>
<evidence type="ECO:0000256" key="9">
    <source>
        <dbReference type="RuleBase" id="RU361205"/>
    </source>
</evidence>
<dbReference type="GO" id="GO:0046654">
    <property type="term" value="P:tetrahydrofolate biosynthetic process"/>
    <property type="evidence" value="ECO:0007669"/>
    <property type="project" value="UniProtKB-UniPathway"/>
</dbReference>
<dbReference type="InterPro" id="IPR045031">
    <property type="entry name" value="DHP_synth-like"/>
</dbReference>
<gene>
    <name evidence="11" type="ORF">MAIT1_01776</name>
</gene>
<evidence type="ECO:0000259" key="10">
    <source>
        <dbReference type="PROSITE" id="PS50972"/>
    </source>
</evidence>
<comment type="pathway">
    <text evidence="3 9">Cofactor biosynthesis; tetrahydrofolate biosynthesis; 7,8-dihydrofolate from 2-amino-4-hydroxy-6-hydroxymethyl-7,8-dihydropteridine diphosphate and 4-aminobenzoate: step 1/2.</text>
</comment>
<dbReference type="GO" id="GO:0046872">
    <property type="term" value="F:metal ion binding"/>
    <property type="evidence" value="ECO:0007669"/>
    <property type="project" value="UniProtKB-KW"/>
</dbReference>
<dbReference type="PROSITE" id="PS00792">
    <property type="entry name" value="DHPS_1"/>
    <property type="match status" value="1"/>
</dbReference>
<dbReference type="GO" id="GO:0005829">
    <property type="term" value="C:cytosol"/>
    <property type="evidence" value="ECO:0007669"/>
    <property type="project" value="TreeGrafter"/>
</dbReference>
<dbReference type="Gene3D" id="3.20.20.20">
    <property type="entry name" value="Dihydropteroate synthase-like"/>
    <property type="match status" value="1"/>
</dbReference>
<dbReference type="InterPro" id="IPR011005">
    <property type="entry name" value="Dihydropteroate_synth-like_sf"/>
</dbReference>
<keyword evidence="5 9" id="KW-0808">Transferase</keyword>
<dbReference type="UniPathway" id="UPA00077">
    <property type="reaction ID" value="UER00156"/>
</dbReference>
<evidence type="ECO:0000256" key="4">
    <source>
        <dbReference type="ARBA" id="ARBA00012458"/>
    </source>
</evidence>
<dbReference type="EC" id="2.5.1.15" evidence="4 9"/>
<dbReference type="EMBL" id="LVJN01000020">
    <property type="protein sequence ID" value="OSM01744.1"/>
    <property type="molecule type" value="Genomic_DNA"/>
</dbReference>
<feature type="domain" description="Pterin-binding" evidence="10">
    <location>
        <begin position="66"/>
        <end position="320"/>
    </location>
</feature>
<evidence type="ECO:0000256" key="8">
    <source>
        <dbReference type="ARBA" id="ARBA00022909"/>
    </source>
</evidence>
<keyword evidence="6 9" id="KW-0479">Metal-binding</keyword>
<dbReference type="PROSITE" id="PS50972">
    <property type="entry name" value="PTERIN_BINDING"/>
    <property type="match status" value="1"/>
</dbReference>
<dbReference type="PROSITE" id="PS00793">
    <property type="entry name" value="DHPS_2"/>
    <property type="match status" value="1"/>
</dbReference>
<comment type="caution">
    <text evidence="11">The sequence shown here is derived from an EMBL/GenBank/DDBJ whole genome shotgun (WGS) entry which is preliminary data.</text>
</comment>
<evidence type="ECO:0000256" key="5">
    <source>
        <dbReference type="ARBA" id="ARBA00022679"/>
    </source>
</evidence>
<evidence type="ECO:0000313" key="11">
    <source>
        <dbReference type="EMBL" id="OSM01744.1"/>
    </source>
</evidence>
<dbReference type="STRING" id="1434232.MAIT1_01776"/>
<dbReference type="GO" id="GO:0004156">
    <property type="term" value="F:dihydropteroate synthase activity"/>
    <property type="evidence" value="ECO:0007669"/>
    <property type="project" value="UniProtKB-EC"/>
</dbReference>
<organism evidence="11 12">
    <name type="scientific">Magnetofaba australis IT-1</name>
    <dbReference type="NCBI Taxonomy" id="1434232"/>
    <lineage>
        <taxon>Bacteria</taxon>
        <taxon>Pseudomonadati</taxon>
        <taxon>Pseudomonadota</taxon>
        <taxon>Magnetococcia</taxon>
        <taxon>Magnetococcales</taxon>
        <taxon>Magnetococcaceae</taxon>
        <taxon>Magnetofaba</taxon>
    </lineage>
</organism>
<evidence type="ECO:0000256" key="7">
    <source>
        <dbReference type="ARBA" id="ARBA00022842"/>
    </source>
</evidence>